<dbReference type="InterPro" id="IPR002999">
    <property type="entry name" value="Tudor"/>
</dbReference>
<organism evidence="3 4">
    <name type="scientific">Trichogramma kaykai</name>
    <dbReference type="NCBI Taxonomy" id="54128"/>
    <lineage>
        <taxon>Eukaryota</taxon>
        <taxon>Metazoa</taxon>
        <taxon>Ecdysozoa</taxon>
        <taxon>Arthropoda</taxon>
        <taxon>Hexapoda</taxon>
        <taxon>Insecta</taxon>
        <taxon>Pterygota</taxon>
        <taxon>Neoptera</taxon>
        <taxon>Endopterygota</taxon>
        <taxon>Hymenoptera</taxon>
        <taxon>Apocrita</taxon>
        <taxon>Proctotrupomorpha</taxon>
        <taxon>Chalcidoidea</taxon>
        <taxon>Trichogrammatidae</taxon>
        <taxon>Trichogramma</taxon>
    </lineage>
</organism>
<dbReference type="AlphaFoldDB" id="A0ABD2WGS8"/>
<dbReference type="InterPro" id="IPR035437">
    <property type="entry name" value="SNase_OB-fold_sf"/>
</dbReference>
<feature type="domain" description="Tudor" evidence="2">
    <location>
        <begin position="707"/>
        <end position="764"/>
    </location>
</feature>
<dbReference type="GO" id="GO:0005737">
    <property type="term" value="C:cytoplasm"/>
    <property type="evidence" value="ECO:0007669"/>
    <property type="project" value="UniProtKB-ARBA"/>
</dbReference>
<sequence length="1118" mass="127827">MLPADFHERLRRKLSLDPTARDSISAVKSLICDHQLSIEKIDPAVIQVNGLKNSNEMTANNNHMDWKDLNEKQSMVFAPKEVKANGFEISNEKQSPSNISVESKQGLIEMESRNHILKEGKPDLLNNNLFEESKVKFNESPSKQNHTHYIKENEDLQNLKSASLLNALLKVKSEPGIEKLYTNKISSETNEDQKTYERVLELANEYMNTDFKIDLNELYLDCYNEKLSKDWIKAVKFNVTIEYKKKMRQISYSTEMNIKEEITQGSVESNTLVKQISNLTEIKEEITKAPIENNTQPRQISNLTNIKNKEEISKGPVENNTELMQTLNSTQLNELSNKDKTIQSPVKNNNQLRQTSNSTELNELNNEDKTIQSPVENNTQLKQTSYSTELNELNNKDEMMQSPIENSTQQKQISNLTKMIVEEKKSQIDDTLIMEETLSDPLNDPSLCFEPGILTVKDIPTSFWITIHRADGFSEIWGQILEEGYYENMIKLATDMQNFYETRESCSIKAAENSYYALKQDVWHRVKCTKLEKEKAHIIFIDRGDIDVVDVDKLQPLVSEFTVLPAQGINIRLTPLELFSDLAEANTILKEHLVETDVFVEVAATKNYPDYLSVLVEEMQLENGKSTTDQDNFTNLVPIISHKIYKLLPGPIAQVKLNETFEARVTHICKPNGLYIQLCSKSFEYFNNLMIKATPKLDAFPIADELPNLDANRLYFAKNEAKIWCRVKILKLNPNNTIEAFFIDIGYIKLVRRSGLILINKIDKMMEKYPAQALFVKLDQIDTLDEEVINCLESLATPEDVVHVTFKTAMTNENPTPKVEMFKKTNDFLASINSTLILRKKTSNPVNIPQRRPKSYSRDESTESLKISTSSSDLNNSSIQKSDESNKTKLSFKKSISNEISKKKLSIDDILPAVKVPPEGSFFDCYVVRASHPSCFIIQILRNKAKLLSNLVRDVSVICNNYKGKELSFESVEIGTLYACKSDDEYWHRAYVIKKSSPKEVVVYFCDDGYHKTVGAKNLIPLDKQYFKLPYQAIWAQLHGVKPTSPTWSPTDSLKFRDMIQGKNIVCDIRSKTRVTEENEDGPSINKYLYQVELYDTSTAEDVNIADLLVNQGMCTRC</sequence>
<feature type="compositionally biased region" description="Low complexity" evidence="1">
    <location>
        <begin position="864"/>
        <end position="880"/>
    </location>
</feature>
<dbReference type="PANTHER" id="PTHR22948">
    <property type="entry name" value="TUDOR DOMAIN CONTAINING PROTEIN"/>
    <property type="match status" value="1"/>
</dbReference>
<feature type="compositionally biased region" description="Polar residues" evidence="1">
    <location>
        <begin position="342"/>
        <end position="354"/>
    </location>
</feature>
<dbReference type="Pfam" id="PF00567">
    <property type="entry name" value="TUDOR"/>
    <property type="match status" value="3"/>
</dbReference>
<proteinExistence type="predicted"/>
<dbReference type="InterPro" id="IPR050621">
    <property type="entry name" value="Tudor_domain_containing"/>
</dbReference>
<feature type="compositionally biased region" description="Polar residues" evidence="1">
    <location>
        <begin position="371"/>
        <end position="380"/>
    </location>
</feature>
<dbReference type="Proteomes" id="UP001627154">
    <property type="component" value="Unassembled WGS sequence"/>
</dbReference>
<evidence type="ECO:0000313" key="3">
    <source>
        <dbReference type="EMBL" id="KAL3392042.1"/>
    </source>
</evidence>
<dbReference type="EMBL" id="JBJJXI010000107">
    <property type="protein sequence ID" value="KAL3392042.1"/>
    <property type="molecule type" value="Genomic_DNA"/>
</dbReference>
<gene>
    <name evidence="3" type="ORF">TKK_013368</name>
</gene>
<feature type="domain" description="Tudor" evidence="2">
    <location>
        <begin position="508"/>
        <end position="562"/>
    </location>
</feature>
<name>A0ABD2WGS8_9HYME</name>
<dbReference type="SUPFAM" id="SSF63748">
    <property type="entry name" value="Tudor/PWWP/MBT"/>
    <property type="match status" value="3"/>
</dbReference>
<protein>
    <recommendedName>
        <fullName evidence="2">Tudor domain-containing protein</fullName>
    </recommendedName>
</protein>
<comment type="caution">
    <text evidence="3">The sequence shown here is derived from an EMBL/GenBank/DDBJ whole genome shotgun (WGS) entry which is preliminary data.</text>
</comment>
<feature type="domain" description="Tudor" evidence="2">
    <location>
        <begin position="970"/>
        <end position="1027"/>
    </location>
</feature>
<evidence type="ECO:0000259" key="2">
    <source>
        <dbReference type="SMART" id="SM00333"/>
    </source>
</evidence>
<accession>A0ABD2WGS8</accession>
<feature type="compositionally biased region" description="Low complexity" evidence="1">
    <location>
        <begin position="355"/>
        <end position="364"/>
    </location>
</feature>
<keyword evidence="4" id="KW-1185">Reference proteome</keyword>
<dbReference type="Gene3D" id="2.30.30.140">
    <property type="match status" value="3"/>
</dbReference>
<feature type="region of interest" description="Disordered" evidence="1">
    <location>
        <begin position="843"/>
        <end position="882"/>
    </location>
</feature>
<evidence type="ECO:0000313" key="4">
    <source>
        <dbReference type="Proteomes" id="UP001627154"/>
    </source>
</evidence>
<evidence type="ECO:0000256" key="1">
    <source>
        <dbReference type="SAM" id="MobiDB-lite"/>
    </source>
</evidence>
<reference evidence="3 4" key="1">
    <citation type="journal article" date="2024" name="bioRxiv">
        <title>A reference genome for Trichogramma kaykai: A tiny desert-dwelling parasitoid wasp with competing sex-ratio distorters.</title>
        <authorList>
            <person name="Culotta J."/>
            <person name="Lindsey A.R."/>
        </authorList>
    </citation>
    <scope>NUCLEOTIDE SEQUENCE [LARGE SCALE GENOMIC DNA]</scope>
    <source>
        <strain evidence="3 4">KSX58</strain>
    </source>
</reference>
<dbReference type="CDD" id="cd20379">
    <property type="entry name" value="Tudor_dTUD-like"/>
    <property type="match status" value="1"/>
</dbReference>
<dbReference type="PANTHER" id="PTHR22948:SF29">
    <property type="entry name" value="FI02030P-RELATED"/>
    <property type="match status" value="1"/>
</dbReference>
<feature type="region of interest" description="Disordered" evidence="1">
    <location>
        <begin position="336"/>
        <end position="380"/>
    </location>
</feature>
<dbReference type="SMART" id="SM00333">
    <property type="entry name" value="TUDOR"/>
    <property type="match status" value="3"/>
</dbReference>
<dbReference type="Gene3D" id="2.40.50.90">
    <property type="match status" value="2"/>
</dbReference>